<organism evidence="1 2">
    <name type="scientific">Paracoccidioides brasiliensis</name>
    <dbReference type="NCBI Taxonomy" id="121759"/>
    <lineage>
        <taxon>Eukaryota</taxon>
        <taxon>Fungi</taxon>
        <taxon>Dikarya</taxon>
        <taxon>Ascomycota</taxon>
        <taxon>Pezizomycotina</taxon>
        <taxon>Eurotiomycetes</taxon>
        <taxon>Eurotiomycetidae</taxon>
        <taxon>Onygenales</taxon>
        <taxon>Ajellomycetaceae</taxon>
        <taxon>Paracoccidioides</taxon>
    </lineage>
</organism>
<evidence type="ECO:0000313" key="2">
    <source>
        <dbReference type="Proteomes" id="UP000242814"/>
    </source>
</evidence>
<sequence>MEQSVTTSKTLPTPGTRLYEMVAGTILLKVERDKTICMNVIVINMKFKTSNLRSYQLASSSRRHHHHQRNLEDSRISYPELRINSKMSLATCSDFSWGN</sequence>
<protein>
    <submittedName>
        <fullName evidence="1">Uncharacterized protein</fullName>
    </submittedName>
</protein>
<dbReference type="Proteomes" id="UP000242814">
    <property type="component" value="Unassembled WGS sequence"/>
</dbReference>
<evidence type="ECO:0000313" key="1">
    <source>
        <dbReference type="EMBL" id="ODH26408.1"/>
    </source>
</evidence>
<dbReference type="EMBL" id="LZYO01000188">
    <property type="protein sequence ID" value="ODH26408.1"/>
    <property type="molecule type" value="Genomic_DNA"/>
</dbReference>
<proteinExistence type="predicted"/>
<reference evidence="1 2" key="1">
    <citation type="submission" date="2016-06" db="EMBL/GenBank/DDBJ databases">
        <authorList>
            <person name="Kjaerup R.B."/>
            <person name="Dalgaard T.S."/>
            <person name="Juul-Madsen H.R."/>
        </authorList>
    </citation>
    <scope>NUCLEOTIDE SEQUENCE [LARGE SCALE GENOMIC DNA]</scope>
    <source>
        <strain evidence="1 2">Pb300</strain>
    </source>
</reference>
<name>A0A1D2JCK5_PARBR</name>
<dbReference type="AlphaFoldDB" id="A0A1D2JCK5"/>
<gene>
    <name evidence="1" type="ORF">ACO22_04626</name>
</gene>
<accession>A0A1D2JCK5</accession>
<comment type="caution">
    <text evidence="1">The sequence shown here is derived from an EMBL/GenBank/DDBJ whole genome shotgun (WGS) entry which is preliminary data.</text>
</comment>